<dbReference type="GO" id="GO:0010121">
    <property type="term" value="P:L-arginine catabolic process to proline via ornithine"/>
    <property type="evidence" value="ECO:0007669"/>
    <property type="project" value="TreeGrafter"/>
</dbReference>
<evidence type="ECO:0000256" key="2">
    <source>
        <dbReference type="ARBA" id="ARBA00008954"/>
    </source>
</evidence>
<dbReference type="OrthoDB" id="425114at2759"/>
<comment type="caution">
    <text evidence="4">The sequence shown here is derived from an EMBL/GenBank/DDBJ whole genome shotgun (WGS) entry which is preliminary data.</text>
</comment>
<protein>
    <submittedName>
        <fullName evidence="4">Ornithine aminotransferase car2</fullName>
    </submittedName>
</protein>
<dbReference type="Gene3D" id="3.40.640.10">
    <property type="entry name" value="Type I PLP-dependent aspartate aminotransferase-like (Major domain)"/>
    <property type="match status" value="1"/>
</dbReference>
<name>A0A0N0NPJ7_9EURO</name>
<evidence type="ECO:0000313" key="5">
    <source>
        <dbReference type="Proteomes" id="UP000038010"/>
    </source>
</evidence>
<dbReference type="UniPathway" id="UPA00098">
    <property type="reaction ID" value="UER00358"/>
</dbReference>
<dbReference type="PANTHER" id="PTHR11986">
    <property type="entry name" value="AMINOTRANSFERASE CLASS III"/>
    <property type="match status" value="1"/>
</dbReference>
<dbReference type="SUPFAM" id="SSF53383">
    <property type="entry name" value="PLP-dependent transferases"/>
    <property type="match status" value="1"/>
</dbReference>
<sequence length="724" mass="79865">MQEIICSGSPYEVGYKHGTDAREKVHGSLAFYTDYFWRKSQMNWATASLTAEKFVPLLQRDWPDYLEEIKGIADGSDLPFSTVLAMNIRTEIAMGLMAQDGCTAFAWKTAEVSLLAQNWDWEEAQQRNLIHLSIKRDDGRPSISMMTEAGIIGKVGLNTAGVGICLNAIRARGVDYGRLPVHLAMRAVLESTSRVEAIVKLEKSGVAAAVHFLIGDQSGSTSLEASHKDLVKLEMQSGRICHSNHFIADHTDGVHDTVFSQDSLERIDRATELLNQAASKSRMPTVELLERMLEDEQGLPGAINRAASGKSTTATLFGVVMDLDKKDVDGKEYIDFIAMFSAVNSGHCNQEIMDAVMKQMQKLTLSNLATHTASWGPLAQRLCMRFGYDKVISGTSGSEATDTAVKIARKWGIATKGIRKEEMLVFGVGDSFHGLTSGVWNLQNGTAKRTGYGLDDTLQTNINPTTGKVLRYGNIEDIETCLKTHHGRTAAVIIECLHGGLRMDVEVQYSRAVYDLCRKYGILFIADEVRQGAGKTGKFHCFEHLGDDVHPDMVCMGKSIAGGFYPCSYVLGTNAVMSLVGTAEMASTFGFTPIGNAATNVTLDIIDRPGYMQRGEYFGKWFQRLADRWIEEYEFVIEGVGCGMDMCLYIDEDHSTQRVTARKVAALCVQKGLLVVQQKNRVRMSPPLILSDEEMEKAMGILKDALDQVLLYETVPGEFWTGPL</sequence>
<comment type="cofactor">
    <cofactor evidence="1">
        <name>pyridoxal 5'-phosphate</name>
        <dbReference type="ChEBI" id="CHEBI:597326"/>
    </cofactor>
</comment>
<dbReference type="Pfam" id="PF00202">
    <property type="entry name" value="Aminotran_3"/>
    <property type="match status" value="1"/>
</dbReference>
<proteinExistence type="inferred from homology"/>
<keyword evidence="3" id="KW-0663">Pyridoxal phosphate</keyword>
<accession>A0A0N0NPJ7</accession>
<gene>
    <name evidence="4" type="ORF">AB675_1747</name>
</gene>
<dbReference type="GO" id="GO:0055129">
    <property type="term" value="P:L-proline biosynthetic process"/>
    <property type="evidence" value="ECO:0007669"/>
    <property type="project" value="UniProtKB-UniPathway"/>
</dbReference>
<dbReference type="GO" id="GO:0042802">
    <property type="term" value="F:identical protein binding"/>
    <property type="evidence" value="ECO:0007669"/>
    <property type="project" value="TreeGrafter"/>
</dbReference>
<dbReference type="InterPro" id="IPR005814">
    <property type="entry name" value="Aminotrans_3"/>
</dbReference>
<dbReference type="GO" id="GO:0004587">
    <property type="term" value="F:ornithine aminotransferase activity"/>
    <property type="evidence" value="ECO:0007669"/>
    <property type="project" value="TreeGrafter"/>
</dbReference>
<organism evidence="4 5">
    <name type="scientific">Cyphellophora attinorum</name>
    <dbReference type="NCBI Taxonomy" id="1664694"/>
    <lineage>
        <taxon>Eukaryota</taxon>
        <taxon>Fungi</taxon>
        <taxon>Dikarya</taxon>
        <taxon>Ascomycota</taxon>
        <taxon>Pezizomycotina</taxon>
        <taxon>Eurotiomycetes</taxon>
        <taxon>Chaetothyriomycetidae</taxon>
        <taxon>Chaetothyriales</taxon>
        <taxon>Cyphellophoraceae</taxon>
        <taxon>Cyphellophora</taxon>
    </lineage>
</organism>
<dbReference type="InterPro" id="IPR015422">
    <property type="entry name" value="PyrdxlP-dep_Trfase_small"/>
</dbReference>
<dbReference type="STRING" id="1664694.A0A0N0NPJ7"/>
<dbReference type="InterPro" id="IPR047794">
    <property type="entry name" value="C45_proenzyme-like"/>
</dbReference>
<dbReference type="InterPro" id="IPR015424">
    <property type="entry name" value="PyrdxlP-dep_Trfase"/>
</dbReference>
<keyword evidence="5" id="KW-1185">Reference proteome</keyword>
<dbReference type="InterPro" id="IPR050103">
    <property type="entry name" value="Class-III_PLP-dep_AT"/>
</dbReference>
<evidence type="ECO:0000256" key="3">
    <source>
        <dbReference type="ARBA" id="ARBA00022898"/>
    </source>
</evidence>
<dbReference type="GO" id="GO:0005737">
    <property type="term" value="C:cytoplasm"/>
    <property type="evidence" value="ECO:0007669"/>
    <property type="project" value="TreeGrafter"/>
</dbReference>
<dbReference type="GeneID" id="28733540"/>
<dbReference type="AlphaFoldDB" id="A0A0N0NPJ7"/>
<dbReference type="VEuPathDB" id="FungiDB:AB675_1747"/>
<evidence type="ECO:0000256" key="1">
    <source>
        <dbReference type="ARBA" id="ARBA00001933"/>
    </source>
</evidence>
<reference evidence="4 5" key="1">
    <citation type="submission" date="2015-06" db="EMBL/GenBank/DDBJ databases">
        <title>Draft genome of the ant-associated black yeast Phialophora attae CBS 131958.</title>
        <authorList>
            <person name="Moreno L.F."/>
            <person name="Stielow B.J."/>
            <person name="de Hoog S."/>
            <person name="Vicente V.A."/>
            <person name="Weiss V.A."/>
            <person name="de Vries M."/>
            <person name="Cruz L.M."/>
            <person name="Souza E.M."/>
        </authorList>
    </citation>
    <scope>NUCLEOTIDE SEQUENCE [LARGE SCALE GENOMIC DNA]</scope>
    <source>
        <strain evidence="4 5">CBS 131958</strain>
    </source>
</reference>
<comment type="similarity">
    <text evidence="2">Belongs to the class-III pyridoxal-phosphate-dependent aminotransferase family.</text>
</comment>
<keyword evidence="4" id="KW-0808">Transferase</keyword>
<dbReference type="Gene3D" id="3.90.1150.10">
    <property type="entry name" value="Aspartate Aminotransferase, domain 1"/>
    <property type="match status" value="1"/>
</dbReference>
<dbReference type="Gene3D" id="3.60.60.10">
    <property type="entry name" value="Penicillin V Acylase, Chain A"/>
    <property type="match status" value="1"/>
</dbReference>
<evidence type="ECO:0000313" key="4">
    <source>
        <dbReference type="EMBL" id="KPI42831.1"/>
    </source>
</evidence>
<dbReference type="GO" id="GO:0019544">
    <property type="term" value="P:L-arginine catabolic process to L-glutamate"/>
    <property type="evidence" value="ECO:0007669"/>
    <property type="project" value="TreeGrafter"/>
</dbReference>
<dbReference type="Gene3D" id="1.10.10.2120">
    <property type="match status" value="1"/>
</dbReference>
<dbReference type="EMBL" id="LFJN01000006">
    <property type="protein sequence ID" value="KPI42831.1"/>
    <property type="molecule type" value="Genomic_DNA"/>
</dbReference>
<keyword evidence="4" id="KW-0032">Aminotransferase</keyword>
<dbReference type="InterPro" id="IPR015421">
    <property type="entry name" value="PyrdxlP-dep_Trfase_major"/>
</dbReference>
<dbReference type="GO" id="GO:0030170">
    <property type="term" value="F:pyridoxal phosphate binding"/>
    <property type="evidence" value="ECO:0007669"/>
    <property type="project" value="InterPro"/>
</dbReference>
<dbReference type="Proteomes" id="UP000038010">
    <property type="component" value="Unassembled WGS sequence"/>
</dbReference>
<dbReference type="RefSeq" id="XP_018002794.1">
    <property type="nucleotide sequence ID" value="XM_018141660.1"/>
</dbReference>
<dbReference type="NCBIfam" id="NF040521">
    <property type="entry name" value="C45_proenzyme"/>
    <property type="match status" value="1"/>
</dbReference>
<dbReference type="PANTHER" id="PTHR11986:SF18">
    <property type="entry name" value="ORNITHINE AMINOTRANSFERASE, MITOCHONDRIAL"/>
    <property type="match status" value="1"/>
</dbReference>